<accession>A0A7I4Y6B2</accession>
<dbReference type="PANTHER" id="PTHR22947">
    <property type="entry name" value="MAJOR SPERM PROTEIN"/>
    <property type="match status" value="1"/>
</dbReference>
<evidence type="ECO:0000313" key="3">
    <source>
        <dbReference type="Proteomes" id="UP000025227"/>
    </source>
</evidence>
<feature type="compositionally biased region" description="Low complexity" evidence="1">
    <location>
        <begin position="420"/>
        <end position="431"/>
    </location>
</feature>
<name>A0A7I4Y6B2_HAECO</name>
<feature type="compositionally biased region" description="Basic and acidic residues" evidence="1">
    <location>
        <begin position="67"/>
        <end position="105"/>
    </location>
</feature>
<dbReference type="SUPFAM" id="SSF49354">
    <property type="entry name" value="PapD-like"/>
    <property type="match status" value="1"/>
</dbReference>
<proteinExistence type="predicted"/>
<feature type="compositionally biased region" description="Low complexity" evidence="1">
    <location>
        <begin position="41"/>
        <end position="62"/>
    </location>
</feature>
<protein>
    <submittedName>
        <fullName evidence="4">MSP domain-containing protein</fullName>
    </submittedName>
</protein>
<dbReference type="InterPro" id="IPR000535">
    <property type="entry name" value="MSP_dom"/>
</dbReference>
<feature type="compositionally biased region" description="Pro residues" evidence="1">
    <location>
        <begin position="432"/>
        <end position="501"/>
    </location>
</feature>
<evidence type="ECO:0000313" key="4">
    <source>
        <dbReference type="WBParaSite" id="HCON_00054550-00001"/>
    </source>
</evidence>
<dbReference type="InterPro" id="IPR008962">
    <property type="entry name" value="PapD-like_sf"/>
</dbReference>
<dbReference type="OrthoDB" id="264603at2759"/>
<feature type="domain" description="MSP" evidence="2">
    <location>
        <begin position="222"/>
        <end position="330"/>
    </location>
</feature>
<evidence type="ECO:0000256" key="1">
    <source>
        <dbReference type="SAM" id="MobiDB-lite"/>
    </source>
</evidence>
<evidence type="ECO:0000259" key="2">
    <source>
        <dbReference type="PROSITE" id="PS50202"/>
    </source>
</evidence>
<reference evidence="4" key="1">
    <citation type="submission" date="2020-12" db="UniProtKB">
        <authorList>
            <consortium name="WormBaseParasite"/>
        </authorList>
    </citation>
    <scope>IDENTIFICATION</scope>
    <source>
        <strain evidence="4">MHco3</strain>
    </source>
</reference>
<dbReference type="PROSITE" id="PS50202">
    <property type="entry name" value="MSP"/>
    <property type="match status" value="1"/>
</dbReference>
<dbReference type="InterPro" id="IPR051774">
    <property type="entry name" value="Sperm-specific_class_P"/>
</dbReference>
<feature type="region of interest" description="Disordered" evidence="1">
    <location>
        <begin position="360"/>
        <end position="382"/>
    </location>
</feature>
<sequence length="578" mass="59056">MNVRFDTGILCASLAILFTSILIVTCKKDRKTVHAPGGVPESASDKASAPSAPDASKSASSSKSKKKEKEGKKKESSSKKKEKKKDKEAAEKPKVVTEKPKDPLKTKIPTALISVNQVPAAAEAAQPKTVKTSKPIEQKEEAQGSDPGEGDGAYEDVNLVECQAPETMKGETVTEPLVKTVLTEVKTEPKTEPKPEEHVVDAAGEGEKPIVDAASKDALSLMLKVQPPKATFNPIGGVSNHTVTNSGKTRLVFKIKSSNNNDYGIHPVFGFIEPSSSTVVKVTRLPGNPKEDKMIIQWVEAPGTVKDPKEAFQLASPWLVQSMKVIMEVVAGAPIVPEPGAAIQALSPVAKPIAPVVAPPPARSPVPIRAPPTPPGPAPVKPPVPPVAAAPVLSPARSPVPIRAPPTPPVAAPVKPLAPPVAAAPAQSPLKPIVPPPAPKAPLPPVSPGSPKPPVPALLPSVPPVAPGSPKPPVPALPPPAFVKGPPPKPGIPAAPVPSKGPLPGLGKPLPPPVISPFPVPKGPPPAPAAGVAGTEGVPVVSVYATGGNAPFAAATGPKSMAFPGMSAGTPPPPPPKK</sequence>
<organism evidence="3 4">
    <name type="scientific">Haemonchus contortus</name>
    <name type="common">Barber pole worm</name>
    <dbReference type="NCBI Taxonomy" id="6289"/>
    <lineage>
        <taxon>Eukaryota</taxon>
        <taxon>Metazoa</taxon>
        <taxon>Ecdysozoa</taxon>
        <taxon>Nematoda</taxon>
        <taxon>Chromadorea</taxon>
        <taxon>Rhabditida</taxon>
        <taxon>Rhabditina</taxon>
        <taxon>Rhabditomorpha</taxon>
        <taxon>Strongyloidea</taxon>
        <taxon>Trichostrongylidae</taxon>
        <taxon>Haemonchus</taxon>
    </lineage>
</organism>
<dbReference type="WBParaSite" id="HCON_00054550-00001">
    <property type="protein sequence ID" value="HCON_00054550-00001"/>
    <property type="gene ID" value="HCON_00054550"/>
</dbReference>
<keyword evidence="3" id="KW-1185">Reference proteome</keyword>
<dbReference type="Gene3D" id="2.60.40.10">
    <property type="entry name" value="Immunoglobulins"/>
    <property type="match status" value="1"/>
</dbReference>
<dbReference type="OMA" id="CQAPETM"/>
<dbReference type="AlphaFoldDB" id="A0A7I4Y6B2"/>
<feature type="region of interest" description="Disordered" evidence="1">
    <location>
        <begin position="32"/>
        <end position="154"/>
    </location>
</feature>
<dbReference type="InterPro" id="IPR013783">
    <property type="entry name" value="Ig-like_fold"/>
</dbReference>
<dbReference type="PANTHER" id="PTHR22947:SF7">
    <property type="entry name" value="MSP DOMAIN-CONTAINING PROTEIN-RELATED"/>
    <property type="match status" value="1"/>
</dbReference>
<feature type="region of interest" description="Disordered" evidence="1">
    <location>
        <begin position="420"/>
        <end position="506"/>
    </location>
</feature>
<dbReference type="Pfam" id="PF00635">
    <property type="entry name" value="Motile_Sperm"/>
    <property type="match status" value="1"/>
</dbReference>
<dbReference type="Proteomes" id="UP000025227">
    <property type="component" value="Unplaced"/>
</dbReference>
<feature type="region of interest" description="Disordered" evidence="1">
    <location>
        <begin position="554"/>
        <end position="578"/>
    </location>
</feature>